<feature type="transmembrane region" description="Helical" evidence="1">
    <location>
        <begin position="40"/>
        <end position="58"/>
    </location>
</feature>
<feature type="transmembrane region" description="Helical" evidence="1">
    <location>
        <begin position="152"/>
        <end position="171"/>
    </location>
</feature>
<reference evidence="2 3" key="1">
    <citation type="submission" date="2018-09" db="EMBL/GenBank/DDBJ databases">
        <title>Murine metabolic-syndrome-specific gut microbial biobank.</title>
        <authorList>
            <person name="Liu C."/>
        </authorList>
    </citation>
    <scope>NUCLEOTIDE SEQUENCE [LARGE SCALE GENOMIC DNA]</scope>
    <source>
        <strain evidence="2 3">0.1xD8-82</strain>
    </source>
</reference>
<feature type="transmembrane region" description="Helical" evidence="1">
    <location>
        <begin position="12"/>
        <end position="34"/>
    </location>
</feature>
<dbReference type="Proteomes" id="UP000280696">
    <property type="component" value="Unassembled WGS sequence"/>
</dbReference>
<keyword evidence="1" id="KW-1133">Transmembrane helix</keyword>
<dbReference type="RefSeq" id="WP_120469854.1">
    <property type="nucleotide sequence ID" value="NZ_RAYQ01000011.1"/>
</dbReference>
<evidence type="ECO:0000256" key="1">
    <source>
        <dbReference type="SAM" id="Phobius"/>
    </source>
</evidence>
<dbReference type="OrthoDB" id="1655186at2"/>
<evidence type="ECO:0000313" key="3">
    <source>
        <dbReference type="Proteomes" id="UP000280696"/>
    </source>
</evidence>
<feature type="transmembrane region" description="Helical" evidence="1">
    <location>
        <begin position="90"/>
        <end position="109"/>
    </location>
</feature>
<dbReference type="Pfam" id="PF13346">
    <property type="entry name" value="ABC2_membrane_5"/>
    <property type="match status" value="1"/>
</dbReference>
<proteinExistence type="predicted"/>
<feature type="transmembrane region" description="Helical" evidence="1">
    <location>
        <begin position="121"/>
        <end position="145"/>
    </location>
</feature>
<dbReference type="AlphaFoldDB" id="A0A3A9AU60"/>
<comment type="caution">
    <text evidence="2">The sequence shown here is derived from an EMBL/GenBank/DDBJ whole genome shotgun (WGS) entry which is preliminary data.</text>
</comment>
<keyword evidence="3" id="KW-1185">Reference proteome</keyword>
<keyword evidence="1" id="KW-0812">Transmembrane</keyword>
<organism evidence="2 3">
    <name type="scientific">Parablautia intestinalis</name>
    <dbReference type="NCBI Taxonomy" id="2320100"/>
    <lineage>
        <taxon>Bacteria</taxon>
        <taxon>Bacillati</taxon>
        <taxon>Bacillota</taxon>
        <taxon>Clostridia</taxon>
        <taxon>Lachnospirales</taxon>
        <taxon>Lachnospiraceae</taxon>
        <taxon>Parablautia</taxon>
    </lineage>
</organism>
<gene>
    <name evidence="2" type="ORF">D7V94_11455</name>
</gene>
<dbReference type="EMBL" id="RAYQ01000011">
    <property type="protein sequence ID" value="RKI91111.1"/>
    <property type="molecule type" value="Genomic_DNA"/>
</dbReference>
<name>A0A3A9AU60_9FIRM</name>
<feature type="transmembrane region" description="Helical" evidence="1">
    <location>
        <begin position="183"/>
        <end position="209"/>
    </location>
</feature>
<accession>A0A3A9AU60</accession>
<keyword evidence="1" id="KW-0472">Membrane</keyword>
<dbReference type="InterPro" id="IPR025699">
    <property type="entry name" value="ABC2_memb-like"/>
</dbReference>
<protein>
    <submittedName>
        <fullName evidence="2">ABC-2 transporter permease</fullName>
    </submittedName>
</protein>
<evidence type="ECO:0000313" key="2">
    <source>
        <dbReference type="EMBL" id="RKI91111.1"/>
    </source>
</evidence>
<sequence>MKGLIKNNLYGTYANAKVFAGFMILFGVFVVAVISQSLQIGYVMTGIIGFSVSAVLTAKSDFASKWGKYKLTLPVRRADIVRSHFLNQMIWLLVGILFVGIELSLSSLFHGCPFDQPVDILSMFALGISMSLFMGAVFFPLFYAGGAERGEVFLIIAILCAFGLDFTIVSITNELLDAGAGTVILGIIILAGCSLLAFGLSYPLTVCIFRKKEY</sequence>